<evidence type="ECO:0000256" key="6">
    <source>
        <dbReference type="HAMAP-Rule" id="MF_01186"/>
    </source>
</evidence>
<evidence type="ECO:0000256" key="2">
    <source>
        <dbReference type="ARBA" id="ARBA00023136"/>
    </source>
</evidence>
<keyword evidence="5 6" id="KW-0449">Lipoprotein</keyword>
<dbReference type="InterPro" id="IPR007485">
    <property type="entry name" value="LPS_assembly_LptE"/>
</dbReference>
<dbReference type="RefSeq" id="WP_058492159.1">
    <property type="nucleotide sequence ID" value="NZ_CBCRUR010000003.1"/>
</dbReference>
<dbReference type="HAMAP" id="MF_01186">
    <property type="entry name" value="LPS_assembly_LptE"/>
    <property type="match status" value="1"/>
</dbReference>
<dbReference type="EMBL" id="LNZC01000002">
    <property type="protein sequence ID" value="KTD82039.1"/>
    <property type="molecule type" value="Genomic_DNA"/>
</dbReference>
<sequence length="161" mass="18296">MKARYLLSLLLCVLLSACGFHLRGIIEIPEWLNNVSIISRDGDKDLISKMKTQLEGYKIDVNPDPSKAKYWLIINKSNVHQQIISIGASTTPRQYQLIMTTVFSLQTPTGQVIKTPKQITVTRQLTVNNNRILGSNEEENILLSEMHQDTVIQILNRISHK</sequence>
<dbReference type="Proteomes" id="UP000054662">
    <property type="component" value="Unassembled WGS sequence"/>
</dbReference>
<dbReference type="GO" id="GO:0043165">
    <property type="term" value="P:Gram-negative-bacterium-type cell outer membrane assembly"/>
    <property type="evidence" value="ECO:0007669"/>
    <property type="project" value="UniProtKB-UniRule"/>
</dbReference>
<evidence type="ECO:0000313" key="8">
    <source>
        <dbReference type="Proteomes" id="UP000054662"/>
    </source>
</evidence>
<evidence type="ECO:0000256" key="4">
    <source>
        <dbReference type="ARBA" id="ARBA00023237"/>
    </source>
</evidence>
<comment type="subcellular location">
    <subcellularLocation>
        <location evidence="6">Cell outer membrane</location>
        <topology evidence="6">Lipid-anchor</topology>
    </subcellularLocation>
</comment>
<dbReference type="PANTHER" id="PTHR38098:SF1">
    <property type="entry name" value="LPS-ASSEMBLY LIPOPROTEIN LPTE"/>
    <property type="match status" value="1"/>
</dbReference>
<evidence type="ECO:0000313" key="7">
    <source>
        <dbReference type="EMBL" id="KTD82039.1"/>
    </source>
</evidence>
<name>A0A0W1AL37_9GAMM</name>
<keyword evidence="1 6" id="KW-0732">Signal</keyword>
<keyword evidence="8" id="KW-1185">Reference proteome</keyword>
<comment type="similarity">
    <text evidence="6">Belongs to the LptE lipoprotein family.</text>
</comment>
<dbReference type="PATRIC" id="fig|45076.6.peg.375"/>
<dbReference type="GO" id="GO:0015920">
    <property type="term" value="P:lipopolysaccharide transport"/>
    <property type="evidence" value="ECO:0007669"/>
    <property type="project" value="TreeGrafter"/>
</dbReference>
<dbReference type="GO" id="GO:0001530">
    <property type="term" value="F:lipopolysaccharide binding"/>
    <property type="evidence" value="ECO:0007669"/>
    <property type="project" value="TreeGrafter"/>
</dbReference>
<dbReference type="Pfam" id="PF04390">
    <property type="entry name" value="LptE"/>
    <property type="match status" value="1"/>
</dbReference>
<dbReference type="PANTHER" id="PTHR38098">
    <property type="entry name" value="LPS-ASSEMBLY LIPOPROTEIN LPTE"/>
    <property type="match status" value="1"/>
</dbReference>
<comment type="caution">
    <text evidence="7">The sequence shown here is derived from an EMBL/GenBank/DDBJ whole genome shotgun (WGS) entry which is preliminary data.</text>
</comment>
<dbReference type="Gene3D" id="3.30.160.150">
    <property type="entry name" value="Lipoprotein like domain"/>
    <property type="match status" value="1"/>
</dbReference>
<reference evidence="7 8" key="1">
    <citation type="submission" date="2015-11" db="EMBL/GenBank/DDBJ databases">
        <title>Genomic analysis of 38 Legionella species identifies large and diverse effector repertoires.</title>
        <authorList>
            <person name="Burstein D."/>
            <person name="Amaro F."/>
            <person name="Zusman T."/>
            <person name="Lifshitz Z."/>
            <person name="Cohen O."/>
            <person name="Gilbert J.A."/>
            <person name="Pupko T."/>
            <person name="Shuman H.A."/>
            <person name="Segal G."/>
        </authorList>
    </citation>
    <scope>NUCLEOTIDE SEQUENCE [LARGE SCALE GENOMIC DNA]</scope>
    <source>
        <strain evidence="7 8">ATCC 49508</strain>
    </source>
</reference>
<protein>
    <recommendedName>
        <fullName evidence="6">LPS-assembly lipoprotein LptE</fullName>
    </recommendedName>
</protein>
<organism evidence="7 8">
    <name type="scientific">Legionella worsleiensis</name>
    <dbReference type="NCBI Taxonomy" id="45076"/>
    <lineage>
        <taxon>Bacteria</taxon>
        <taxon>Pseudomonadati</taxon>
        <taxon>Pseudomonadota</taxon>
        <taxon>Gammaproteobacteria</taxon>
        <taxon>Legionellales</taxon>
        <taxon>Legionellaceae</taxon>
        <taxon>Legionella</taxon>
    </lineage>
</organism>
<keyword evidence="4 6" id="KW-0998">Cell outer membrane</keyword>
<dbReference type="GO" id="GO:0009279">
    <property type="term" value="C:cell outer membrane"/>
    <property type="evidence" value="ECO:0007669"/>
    <property type="project" value="UniProtKB-SubCell"/>
</dbReference>
<evidence type="ECO:0000256" key="5">
    <source>
        <dbReference type="ARBA" id="ARBA00023288"/>
    </source>
</evidence>
<dbReference type="OrthoDB" id="7349153at2"/>
<keyword evidence="2 6" id="KW-0472">Membrane</keyword>
<gene>
    <name evidence="7" type="primary">rlpB</name>
    <name evidence="6" type="synonym">lptE</name>
    <name evidence="7" type="ORF">Lwor_0342</name>
</gene>
<comment type="function">
    <text evidence="6">Together with LptD, is involved in the assembly of lipopolysaccharide (LPS) at the surface of the outer membrane. Required for the proper assembly of LptD. Binds LPS and may serve as the LPS recognition site at the outer membrane.</text>
</comment>
<dbReference type="PROSITE" id="PS51257">
    <property type="entry name" value="PROKAR_LIPOPROTEIN"/>
    <property type="match status" value="1"/>
</dbReference>
<comment type="subunit">
    <text evidence="6">Component of the lipopolysaccharide transport and assembly complex. Interacts with LptD.</text>
</comment>
<proteinExistence type="inferred from homology"/>
<dbReference type="AlphaFoldDB" id="A0A0W1AL37"/>
<evidence type="ECO:0000256" key="3">
    <source>
        <dbReference type="ARBA" id="ARBA00023139"/>
    </source>
</evidence>
<evidence type="ECO:0000256" key="1">
    <source>
        <dbReference type="ARBA" id="ARBA00022729"/>
    </source>
</evidence>
<keyword evidence="3 6" id="KW-0564">Palmitate</keyword>
<dbReference type="GO" id="GO:1990351">
    <property type="term" value="C:transporter complex"/>
    <property type="evidence" value="ECO:0007669"/>
    <property type="project" value="TreeGrafter"/>
</dbReference>
<accession>A0A0W1AL37</accession>
<dbReference type="STRING" id="45076.Lwor_0342"/>